<keyword evidence="8" id="KW-0966">Cell projection</keyword>
<keyword evidence="6 7" id="KW-0472">Membrane</keyword>
<dbReference type="Proteomes" id="UP000515292">
    <property type="component" value="Chromosome"/>
</dbReference>
<proteinExistence type="inferred from homology"/>
<feature type="transmembrane region" description="Helical" evidence="7">
    <location>
        <begin position="208"/>
        <end position="229"/>
    </location>
</feature>
<keyword evidence="8" id="KW-0282">Flagellum</keyword>
<keyword evidence="5 7" id="KW-1133">Transmembrane helix</keyword>
<keyword evidence="7" id="KW-1006">Bacterial flagellum protein export</keyword>
<keyword evidence="3 7" id="KW-1003">Cell membrane</keyword>
<keyword evidence="7" id="KW-0653">Protein transport</keyword>
<sequence length="691" mass="73003">MKLPRALQVLFDGSGAGRDLGLAAGVGLIIAILLVPLPGWFLDICLALSIAASVMILMAALLIEKPLQMSAFPTMLLIVTLFRLALNIATTRLILNSGHEGTHAAGHVIEAFGAFLMGGSAAIGLTIFLILVLINFVVITKGAGRIAEVAARFSLDAMPGKQMAIDADLSTGAIDEKNARERRQELESESAFYGSMDGASKFVRGDAIAGLIITGVNIIVGIAIGLITHGLSFGQAFETYTLLTVGDGLVSQIPALIISVGAGILVSKGGVTGKAEAAIAGQLTRDPKTFGAAATVLGAMALLPGIPFIPFAGLAAGAAYAAHRIARRAAWVRASSERDAQVTAAATPQDTHRLLQVDAIRIEFGCALVPIVNDPLGEPRLDDQILALRRHFATDLGFIMPPVRMLDNLALQPGEYVIYLREIAAARGELRPDRVMALVPNDRTSPIPGEPAREPVFGLPAIWIDRSLRDEARFHGLTVVDAASVITTHITEIVKAALPELFGHAEMQALLESLPPASAKLAGELIPAKLQPAVVQRVLQRLLAERVSIRDMALILDGLAEACTWTNSISGLTEHVRQKLGRQIVHGHLSDGVLPVVTLSADWEATLQDAMTGEGPDRQLALSPTLVSGLVTRMKTVFAEVDSSGEQAAALVSPMLRPALRQIVDRVRPDLAVLSTAELGGPVRLRTAAVI</sequence>
<evidence type="ECO:0000313" key="9">
    <source>
        <dbReference type="Proteomes" id="UP000515292"/>
    </source>
</evidence>
<feature type="transmembrane region" description="Helical" evidence="7">
    <location>
        <begin position="249"/>
        <end position="271"/>
    </location>
</feature>
<dbReference type="Pfam" id="PF00771">
    <property type="entry name" value="FHIPEP"/>
    <property type="match status" value="1"/>
</dbReference>
<evidence type="ECO:0000256" key="4">
    <source>
        <dbReference type="ARBA" id="ARBA00022692"/>
    </source>
</evidence>
<evidence type="ECO:0000256" key="1">
    <source>
        <dbReference type="ARBA" id="ARBA00004651"/>
    </source>
</evidence>
<comment type="similarity">
    <text evidence="2 7">Belongs to the FHIPEP (flagella/HR/invasion proteins export pore) family.</text>
</comment>
<protein>
    <recommendedName>
        <fullName evidence="7">Flagellar biosynthesis protein FlhA</fullName>
    </recommendedName>
</protein>
<dbReference type="PRINTS" id="PR00949">
    <property type="entry name" value="TYPE3IMAPROT"/>
</dbReference>
<dbReference type="Gene3D" id="3.40.50.12790">
    <property type="entry name" value="FHIPEP family, domain 4"/>
    <property type="match status" value="1"/>
</dbReference>
<evidence type="ECO:0000256" key="2">
    <source>
        <dbReference type="ARBA" id="ARBA00008835"/>
    </source>
</evidence>
<evidence type="ECO:0000256" key="7">
    <source>
        <dbReference type="RuleBase" id="RU364093"/>
    </source>
</evidence>
<evidence type="ECO:0000256" key="5">
    <source>
        <dbReference type="ARBA" id="ARBA00022989"/>
    </source>
</evidence>
<reference evidence="8 9" key="1">
    <citation type="submission" date="2020-07" db="EMBL/GenBank/DDBJ databases">
        <title>Complete genome sequence for Sandaracinobacter sp. M6.</title>
        <authorList>
            <person name="Tang Y."/>
            <person name="Liu Q."/>
            <person name="Guo Z."/>
            <person name="Lei P."/>
            <person name="Huang B."/>
        </authorList>
    </citation>
    <scope>NUCLEOTIDE SEQUENCE [LARGE SCALE GENOMIC DNA]</scope>
    <source>
        <strain evidence="8 9">M6</strain>
    </source>
</reference>
<feature type="transmembrane region" description="Helical" evidence="7">
    <location>
        <begin position="75"/>
        <end position="95"/>
    </location>
</feature>
<dbReference type="InterPro" id="IPR042193">
    <property type="entry name" value="FHIPEP_3"/>
</dbReference>
<dbReference type="PANTHER" id="PTHR30161:SF1">
    <property type="entry name" value="FLAGELLAR BIOSYNTHESIS PROTEIN FLHA-RELATED"/>
    <property type="match status" value="1"/>
</dbReference>
<keyword evidence="7" id="KW-1005">Bacterial flagellum biogenesis</keyword>
<dbReference type="RefSeq" id="WP_182297509.1">
    <property type="nucleotide sequence ID" value="NZ_CP059851.1"/>
</dbReference>
<feature type="transmembrane region" description="Helical" evidence="7">
    <location>
        <begin position="46"/>
        <end position="63"/>
    </location>
</feature>
<evidence type="ECO:0000256" key="6">
    <source>
        <dbReference type="ARBA" id="ARBA00023136"/>
    </source>
</evidence>
<feature type="transmembrane region" description="Helical" evidence="7">
    <location>
        <begin position="20"/>
        <end position="40"/>
    </location>
</feature>
<dbReference type="InterPro" id="IPR025505">
    <property type="entry name" value="FHIPEP_CS"/>
</dbReference>
<evidence type="ECO:0000313" key="8">
    <source>
        <dbReference type="EMBL" id="QMW23686.1"/>
    </source>
</evidence>
<dbReference type="PIRSF" id="PIRSF005419">
    <property type="entry name" value="FlhA"/>
    <property type="match status" value="1"/>
</dbReference>
<dbReference type="GO" id="GO:0005886">
    <property type="term" value="C:plasma membrane"/>
    <property type="evidence" value="ECO:0007669"/>
    <property type="project" value="UniProtKB-SubCell"/>
</dbReference>
<dbReference type="KEGG" id="sand:H3309_04135"/>
<dbReference type="Gene3D" id="3.40.30.60">
    <property type="entry name" value="FHIPEP family, domain 1"/>
    <property type="match status" value="1"/>
</dbReference>
<gene>
    <name evidence="7 8" type="primary">flhA</name>
    <name evidence="8" type="ORF">H3309_04135</name>
</gene>
<keyword evidence="4 7" id="KW-0812">Transmembrane</keyword>
<dbReference type="AlphaFoldDB" id="A0A7G5IJZ4"/>
<dbReference type="InterPro" id="IPR042194">
    <property type="entry name" value="FHIPEP_1"/>
</dbReference>
<dbReference type="InterPro" id="IPR042196">
    <property type="entry name" value="FHIPEP_4"/>
</dbReference>
<dbReference type="PROSITE" id="PS00994">
    <property type="entry name" value="FHIPEP"/>
    <property type="match status" value="1"/>
</dbReference>
<dbReference type="GO" id="GO:0044780">
    <property type="term" value="P:bacterial-type flagellum assembly"/>
    <property type="evidence" value="ECO:0007669"/>
    <property type="project" value="InterPro"/>
</dbReference>
<dbReference type="Gene3D" id="1.10.8.540">
    <property type="entry name" value="FHIPEP family, domain 3"/>
    <property type="match status" value="1"/>
</dbReference>
<dbReference type="PANTHER" id="PTHR30161">
    <property type="entry name" value="FLAGELLAR EXPORT PROTEIN, MEMBRANE FLHA SUBUNIT-RELATED"/>
    <property type="match status" value="1"/>
</dbReference>
<dbReference type="EMBL" id="CP059851">
    <property type="protein sequence ID" value="QMW23686.1"/>
    <property type="molecule type" value="Genomic_DNA"/>
</dbReference>
<organism evidence="8 9">
    <name type="scientific">Sandaracinobacteroides saxicola</name>
    <dbReference type="NCBI Taxonomy" id="2759707"/>
    <lineage>
        <taxon>Bacteria</taxon>
        <taxon>Pseudomonadati</taxon>
        <taxon>Pseudomonadota</taxon>
        <taxon>Alphaproteobacteria</taxon>
        <taxon>Sphingomonadales</taxon>
        <taxon>Sphingosinicellaceae</taxon>
        <taxon>Sandaracinobacteroides</taxon>
    </lineage>
</organism>
<accession>A0A7G5IJZ4</accession>
<feature type="transmembrane region" description="Helical" evidence="7">
    <location>
        <begin position="292"/>
        <end position="320"/>
    </location>
</feature>
<keyword evidence="7" id="KW-0813">Transport</keyword>
<evidence type="ECO:0000256" key="3">
    <source>
        <dbReference type="ARBA" id="ARBA00022475"/>
    </source>
</evidence>
<comment type="subcellular location">
    <subcellularLocation>
        <location evidence="1 7">Cell membrane</location>
        <topology evidence="1 7">Multi-pass membrane protein</topology>
    </subcellularLocation>
</comment>
<name>A0A7G5IJZ4_9SPHN</name>
<dbReference type="GO" id="GO:0009306">
    <property type="term" value="P:protein secretion"/>
    <property type="evidence" value="ECO:0007669"/>
    <property type="project" value="InterPro"/>
</dbReference>
<keyword evidence="9" id="KW-1185">Reference proteome</keyword>
<comment type="function">
    <text evidence="7">Required for formation of the rod structure of the flagellar apparatus. Together with FliI and FliH, may constitute the export apparatus of flagellin.</text>
</comment>
<dbReference type="InterPro" id="IPR001712">
    <property type="entry name" value="T3SS_FHIPEP"/>
</dbReference>
<dbReference type="NCBIfam" id="TIGR01398">
    <property type="entry name" value="FlhA"/>
    <property type="match status" value="1"/>
</dbReference>
<dbReference type="InterPro" id="IPR006301">
    <property type="entry name" value="FlhA"/>
</dbReference>
<keyword evidence="8" id="KW-0969">Cilium</keyword>
<feature type="transmembrane region" description="Helical" evidence="7">
    <location>
        <begin position="115"/>
        <end position="138"/>
    </location>
</feature>